<feature type="domain" description="Cobalamin adenosyltransferase-like" evidence="16">
    <location>
        <begin position="5"/>
        <end position="172"/>
    </location>
</feature>
<dbReference type="NCBIfam" id="TIGR00636">
    <property type="entry name" value="PduO_Nterm"/>
    <property type="match status" value="1"/>
</dbReference>
<evidence type="ECO:0000256" key="10">
    <source>
        <dbReference type="ARBA" id="ARBA00031529"/>
    </source>
</evidence>
<evidence type="ECO:0000256" key="9">
    <source>
        <dbReference type="ARBA" id="ARBA00022840"/>
    </source>
</evidence>
<comment type="catalytic activity">
    <reaction evidence="13 15">
        <text>2 cob(II)yrinate a,c diamide + reduced [electron-transfer flavoprotein] + 2 ATP = 2 adenosylcob(III)yrinate a,c-diamide + 2 triphosphate + oxidized [electron-transfer flavoprotein] + 3 H(+)</text>
        <dbReference type="Rhea" id="RHEA:11528"/>
        <dbReference type="Rhea" id="RHEA-COMP:10685"/>
        <dbReference type="Rhea" id="RHEA-COMP:10686"/>
        <dbReference type="ChEBI" id="CHEBI:15378"/>
        <dbReference type="ChEBI" id="CHEBI:18036"/>
        <dbReference type="ChEBI" id="CHEBI:30616"/>
        <dbReference type="ChEBI" id="CHEBI:57692"/>
        <dbReference type="ChEBI" id="CHEBI:58307"/>
        <dbReference type="ChEBI" id="CHEBI:58503"/>
        <dbReference type="ChEBI" id="CHEBI:58537"/>
        <dbReference type="EC" id="2.5.1.17"/>
    </reaction>
</comment>
<evidence type="ECO:0000259" key="16">
    <source>
        <dbReference type="Pfam" id="PF01923"/>
    </source>
</evidence>
<comment type="pathway">
    <text evidence="2 15">Cofactor biosynthesis; adenosylcobalamin biosynthesis; adenosylcobalamin from cob(II)yrinate a,c-diamide: step 2/7.</text>
</comment>
<dbReference type="AlphaFoldDB" id="A0A6J4LZM1"/>
<accession>A0A6J4LZM1</accession>
<dbReference type="Pfam" id="PF01923">
    <property type="entry name" value="Cob_adeno_trans"/>
    <property type="match status" value="1"/>
</dbReference>
<dbReference type="GO" id="GO:0005524">
    <property type="term" value="F:ATP binding"/>
    <property type="evidence" value="ECO:0007669"/>
    <property type="project" value="UniProtKB-UniRule"/>
</dbReference>
<keyword evidence="8 15" id="KW-0547">Nucleotide-binding</keyword>
<comment type="catalytic activity">
    <reaction evidence="14 15">
        <text>2 cob(II)alamin + reduced [electron-transfer flavoprotein] + 2 ATP = 2 adenosylcob(III)alamin + 2 triphosphate + oxidized [electron-transfer flavoprotein] + 3 H(+)</text>
        <dbReference type="Rhea" id="RHEA:28671"/>
        <dbReference type="Rhea" id="RHEA-COMP:10685"/>
        <dbReference type="Rhea" id="RHEA-COMP:10686"/>
        <dbReference type="ChEBI" id="CHEBI:15378"/>
        <dbReference type="ChEBI" id="CHEBI:16304"/>
        <dbReference type="ChEBI" id="CHEBI:18036"/>
        <dbReference type="ChEBI" id="CHEBI:18408"/>
        <dbReference type="ChEBI" id="CHEBI:30616"/>
        <dbReference type="ChEBI" id="CHEBI:57692"/>
        <dbReference type="ChEBI" id="CHEBI:58307"/>
        <dbReference type="EC" id="2.5.1.17"/>
    </reaction>
</comment>
<dbReference type="PANTHER" id="PTHR12213:SF0">
    <property type="entry name" value="CORRINOID ADENOSYLTRANSFERASE MMAB"/>
    <property type="match status" value="1"/>
</dbReference>
<dbReference type="SUPFAM" id="SSF89028">
    <property type="entry name" value="Cobalamin adenosyltransferase-like"/>
    <property type="match status" value="1"/>
</dbReference>
<dbReference type="InterPro" id="IPR036451">
    <property type="entry name" value="CblAdoTrfase-like_sf"/>
</dbReference>
<keyword evidence="7 15" id="KW-0808">Transferase</keyword>
<reference evidence="17" key="1">
    <citation type="submission" date="2020-02" db="EMBL/GenBank/DDBJ databases">
        <authorList>
            <person name="Meier V. D."/>
        </authorList>
    </citation>
    <scope>NUCLEOTIDE SEQUENCE</scope>
    <source>
        <strain evidence="17">AVDCRST_MAG40</strain>
    </source>
</reference>
<evidence type="ECO:0000256" key="13">
    <source>
        <dbReference type="ARBA" id="ARBA00048555"/>
    </source>
</evidence>
<protein>
    <recommendedName>
        <fullName evidence="5 15">Corrinoid adenosyltransferase</fullName>
        <ecNumber evidence="4 15">2.5.1.17</ecNumber>
    </recommendedName>
    <alternativeName>
        <fullName evidence="10 15">Cob(II)alamin adenosyltransferase</fullName>
    </alternativeName>
    <alternativeName>
        <fullName evidence="12 15">Cob(II)yrinic acid a,c-diamide adenosyltransferase</fullName>
    </alternativeName>
    <alternativeName>
        <fullName evidence="11 15">Cobinamide/cobalamin adenosyltransferase</fullName>
    </alternativeName>
</protein>
<name>A0A6J4LZM1_9BACT</name>
<evidence type="ECO:0000256" key="6">
    <source>
        <dbReference type="ARBA" id="ARBA00022490"/>
    </source>
</evidence>
<dbReference type="Gene3D" id="1.20.1200.10">
    <property type="entry name" value="Cobalamin adenosyltransferase-like"/>
    <property type="match status" value="1"/>
</dbReference>
<evidence type="ECO:0000256" key="3">
    <source>
        <dbReference type="ARBA" id="ARBA00007487"/>
    </source>
</evidence>
<keyword evidence="9 15" id="KW-0067">ATP-binding</keyword>
<dbReference type="GO" id="GO:0009236">
    <property type="term" value="P:cobalamin biosynthetic process"/>
    <property type="evidence" value="ECO:0007669"/>
    <property type="project" value="UniProtKB-UniRule"/>
</dbReference>
<dbReference type="EC" id="2.5.1.17" evidence="4 15"/>
<evidence type="ECO:0000256" key="7">
    <source>
        <dbReference type="ARBA" id="ARBA00022679"/>
    </source>
</evidence>
<evidence type="ECO:0000256" key="2">
    <source>
        <dbReference type="ARBA" id="ARBA00005121"/>
    </source>
</evidence>
<dbReference type="PANTHER" id="PTHR12213">
    <property type="entry name" value="CORRINOID ADENOSYLTRANSFERASE"/>
    <property type="match status" value="1"/>
</dbReference>
<evidence type="ECO:0000256" key="1">
    <source>
        <dbReference type="ARBA" id="ARBA00004496"/>
    </source>
</evidence>
<dbReference type="GO" id="GO:0005737">
    <property type="term" value="C:cytoplasm"/>
    <property type="evidence" value="ECO:0007669"/>
    <property type="project" value="UniProtKB-SubCell"/>
</dbReference>
<evidence type="ECO:0000256" key="8">
    <source>
        <dbReference type="ARBA" id="ARBA00022741"/>
    </source>
</evidence>
<organism evidence="17">
    <name type="scientific">uncultured Gemmatimonadaceae bacterium</name>
    <dbReference type="NCBI Taxonomy" id="246130"/>
    <lineage>
        <taxon>Bacteria</taxon>
        <taxon>Pseudomonadati</taxon>
        <taxon>Gemmatimonadota</taxon>
        <taxon>Gemmatimonadia</taxon>
        <taxon>Gemmatimonadales</taxon>
        <taxon>Gemmatimonadaceae</taxon>
        <taxon>environmental samples</taxon>
    </lineage>
</organism>
<evidence type="ECO:0000256" key="5">
    <source>
        <dbReference type="ARBA" id="ARBA00020963"/>
    </source>
</evidence>
<comment type="similarity">
    <text evidence="3 15">Belongs to the Cob(I)alamin adenosyltransferase family.</text>
</comment>
<evidence type="ECO:0000256" key="11">
    <source>
        <dbReference type="ARBA" id="ARBA00033334"/>
    </source>
</evidence>
<evidence type="ECO:0000313" key="17">
    <source>
        <dbReference type="EMBL" id="CAA9342312.1"/>
    </source>
</evidence>
<keyword evidence="15" id="KW-0169">Cobalamin biosynthesis</keyword>
<proteinExistence type="inferred from homology"/>
<dbReference type="UniPathway" id="UPA00148">
    <property type="reaction ID" value="UER00233"/>
</dbReference>
<comment type="subcellular location">
    <subcellularLocation>
        <location evidence="1">Cytoplasm</location>
    </subcellularLocation>
</comment>
<dbReference type="InterPro" id="IPR029499">
    <property type="entry name" value="PduO-typ"/>
</dbReference>
<sequence>MTLKIYTKTGDQGTTGLFGGGRVSKDDPRVEAYGDVDELNAAIGLARAIEMMPRIDDVLAPVQRDLFSIGALLATPDLDKMHEQLAKARIDEARMAELEGAIDACDAELEPLRAFILPGGTPKSAALHVARTVCRRAERRVITLRHDVELPEMVVVYLNRLSDLLFVLARVANRRAGAAEPTW</sequence>
<dbReference type="FunFam" id="1.20.1200.10:FF:000003">
    <property type="entry name" value="ATP:cob(I)alamin adenosyltransferase"/>
    <property type="match status" value="1"/>
</dbReference>
<evidence type="ECO:0000256" key="14">
    <source>
        <dbReference type="ARBA" id="ARBA00048692"/>
    </source>
</evidence>
<keyword evidence="6" id="KW-0963">Cytoplasm</keyword>
<evidence type="ECO:0000256" key="15">
    <source>
        <dbReference type="RuleBase" id="RU366026"/>
    </source>
</evidence>
<evidence type="ECO:0000256" key="12">
    <source>
        <dbReference type="ARBA" id="ARBA00033354"/>
    </source>
</evidence>
<dbReference type="GO" id="GO:0008817">
    <property type="term" value="F:corrinoid adenosyltransferase activity"/>
    <property type="evidence" value="ECO:0007669"/>
    <property type="project" value="UniProtKB-UniRule"/>
</dbReference>
<dbReference type="EMBL" id="CADCTX010000704">
    <property type="protein sequence ID" value="CAA9342312.1"/>
    <property type="molecule type" value="Genomic_DNA"/>
</dbReference>
<gene>
    <name evidence="17" type="ORF">AVDCRST_MAG40-2456</name>
</gene>
<dbReference type="InterPro" id="IPR016030">
    <property type="entry name" value="CblAdoTrfase-like"/>
</dbReference>
<evidence type="ECO:0000256" key="4">
    <source>
        <dbReference type="ARBA" id="ARBA00012454"/>
    </source>
</evidence>